<evidence type="ECO:0000256" key="5">
    <source>
        <dbReference type="HAMAP-Rule" id="MF_01080"/>
    </source>
</evidence>
<dbReference type="HAMAP" id="MF_01080">
    <property type="entry name" value="TruB_bact"/>
    <property type="match status" value="1"/>
</dbReference>
<organism evidence="7 8">
    <name type="scientific">Cryomorpha ignava</name>
    <dbReference type="NCBI Taxonomy" id="101383"/>
    <lineage>
        <taxon>Bacteria</taxon>
        <taxon>Pseudomonadati</taxon>
        <taxon>Bacteroidota</taxon>
        <taxon>Flavobacteriia</taxon>
        <taxon>Flavobacteriales</taxon>
        <taxon>Cryomorphaceae</taxon>
        <taxon>Cryomorpha</taxon>
    </lineage>
</organism>
<evidence type="ECO:0000256" key="1">
    <source>
        <dbReference type="ARBA" id="ARBA00000385"/>
    </source>
</evidence>
<dbReference type="PANTHER" id="PTHR13767:SF2">
    <property type="entry name" value="PSEUDOURIDYLATE SYNTHASE TRUB1"/>
    <property type="match status" value="1"/>
</dbReference>
<evidence type="ECO:0000256" key="3">
    <source>
        <dbReference type="ARBA" id="ARBA00022694"/>
    </source>
</evidence>
<dbReference type="InterPro" id="IPR002501">
    <property type="entry name" value="PsdUridine_synth_N"/>
</dbReference>
<dbReference type="CDD" id="cd02573">
    <property type="entry name" value="PseudoU_synth_EcTruB"/>
    <property type="match status" value="1"/>
</dbReference>
<evidence type="ECO:0000313" key="8">
    <source>
        <dbReference type="Proteomes" id="UP000486602"/>
    </source>
</evidence>
<comment type="function">
    <text evidence="5">Responsible for synthesis of pseudouridine from uracil-55 in the psi GC loop of transfer RNAs.</text>
</comment>
<keyword evidence="4 5" id="KW-0413">Isomerase</keyword>
<dbReference type="EMBL" id="JAAGVY010000028">
    <property type="protein sequence ID" value="NEN24579.1"/>
    <property type="molecule type" value="Genomic_DNA"/>
</dbReference>
<comment type="caution">
    <text evidence="7">The sequence shown here is derived from an EMBL/GenBank/DDBJ whole genome shotgun (WGS) entry which is preliminary data.</text>
</comment>
<gene>
    <name evidence="5 7" type="primary">truB</name>
    <name evidence="7" type="ORF">G3O08_13810</name>
</gene>
<dbReference type="AlphaFoldDB" id="A0A7K3WSB1"/>
<evidence type="ECO:0000256" key="4">
    <source>
        <dbReference type="ARBA" id="ARBA00023235"/>
    </source>
</evidence>
<dbReference type="InterPro" id="IPR014780">
    <property type="entry name" value="tRNA_psdUridine_synth_TruB"/>
</dbReference>
<dbReference type="GO" id="GO:0160148">
    <property type="term" value="F:tRNA pseudouridine(55) synthase activity"/>
    <property type="evidence" value="ECO:0007669"/>
    <property type="project" value="UniProtKB-EC"/>
</dbReference>
<reference evidence="7 8" key="1">
    <citation type="submission" date="2020-02" db="EMBL/GenBank/DDBJ databases">
        <title>Out from the shadows clarifying the taxonomy of the family Cryomorphaceae and related taxa by utilizing the GTDB taxonomic framework.</title>
        <authorList>
            <person name="Bowman J.P."/>
        </authorList>
    </citation>
    <scope>NUCLEOTIDE SEQUENCE [LARGE SCALE GENOMIC DNA]</scope>
    <source>
        <strain evidence="7 8">QSSC 1-22</strain>
    </source>
</reference>
<dbReference type="Proteomes" id="UP000486602">
    <property type="component" value="Unassembled WGS sequence"/>
</dbReference>
<dbReference type="Gene3D" id="3.30.2350.10">
    <property type="entry name" value="Pseudouridine synthase"/>
    <property type="match status" value="1"/>
</dbReference>
<protein>
    <recommendedName>
        <fullName evidence="5">tRNA pseudouridine synthase B</fullName>
        <ecNumber evidence="5">5.4.99.25</ecNumber>
    </recommendedName>
    <alternativeName>
        <fullName evidence="5">tRNA pseudouridine(55) synthase</fullName>
        <shortName evidence="5">Psi55 synthase</shortName>
    </alternativeName>
    <alternativeName>
        <fullName evidence="5">tRNA pseudouridylate synthase</fullName>
    </alternativeName>
    <alternativeName>
        <fullName evidence="5">tRNA-uridine isomerase</fullName>
    </alternativeName>
</protein>
<proteinExistence type="inferred from homology"/>
<name>A0A7K3WSB1_9FLAO</name>
<keyword evidence="8" id="KW-1185">Reference proteome</keyword>
<evidence type="ECO:0000313" key="7">
    <source>
        <dbReference type="EMBL" id="NEN24579.1"/>
    </source>
</evidence>
<feature type="domain" description="Pseudouridine synthase II N-terminal" evidence="6">
    <location>
        <begin position="42"/>
        <end position="191"/>
    </location>
</feature>
<dbReference type="SUPFAM" id="SSF55120">
    <property type="entry name" value="Pseudouridine synthase"/>
    <property type="match status" value="1"/>
</dbReference>
<dbReference type="InterPro" id="IPR020103">
    <property type="entry name" value="PsdUridine_synth_cat_dom_sf"/>
</dbReference>
<dbReference type="GO" id="GO:1990481">
    <property type="term" value="P:mRNA pseudouridine synthesis"/>
    <property type="evidence" value="ECO:0007669"/>
    <property type="project" value="TreeGrafter"/>
</dbReference>
<dbReference type="GO" id="GO:0003723">
    <property type="term" value="F:RNA binding"/>
    <property type="evidence" value="ECO:0007669"/>
    <property type="project" value="InterPro"/>
</dbReference>
<dbReference type="PANTHER" id="PTHR13767">
    <property type="entry name" value="TRNA-PSEUDOURIDINE SYNTHASE"/>
    <property type="match status" value="1"/>
</dbReference>
<comment type="similarity">
    <text evidence="2 5">Belongs to the pseudouridine synthase TruB family. Type 1 subfamily.</text>
</comment>
<evidence type="ECO:0000256" key="2">
    <source>
        <dbReference type="ARBA" id="ARBA00005642"/>
    </source>
</evidence>
<dbReference type="EC" id="5.4.99.25" evidence="5"/>
<comment type="catalytic activity">
    <reaction evidence="1 5">
        <text>uridine(55) in tRNA = pseudouridine(55) in tRNA</text>
        <dbReference type="Rhea" id="RHEA:42532"/>
        <dbReference type="Rhea" id="RHEA-COMP:10101"/>
        <dbReference type="Rhea" id="RHEA-COMP:10102"/>
        <dbReference type="ChEBI" id="CHEBI:65314"/>
        <dbReference type="ChEBI" id="CHEBI:65315"/>
        <dbReference type="EC" id="5.4.99.25"/>
    </reaction>
</comment>
<feature type="active site" description="Nucleophile" evidence="5">
    <location>
        <position position="58"/>
    </location>
</feature>
<dbReference type="RefSeq" id="WP_163285972.1">
    <property type="nucleotide sequence ID" value="NZ_JAAGVY010000028.1"/>
</dbReference>
<sequence length="239" mass="26586">MKKDYAQLSAEDFLEGQLLLIDKPLEWTSFDAVKKIRYSIRKKFNLKKIKVGHAGTLDPLATGLLIICTGRFTKKITELTLEEKSYSGTFTIGATTASYDLESEVENKTSTDHITTQDVEAAVAELTGKQEQVPPIFSAKKVDGKRAYESARKGEEVILKANTVEIKTFDVDCSELPLVRFSIICSKGTYIRSIARDLGEKLKTGAYLSELRRDAIGHFNLDNAIDPIAFQELLEGEKG</sequence>
<dbReference type="Pfam" id="PF01509">
    <property type="entry name" value="TruB_N"/>
    <property type="match status" value="1"/>
</dbReference>
<dbReference type="GO" id="GO:0031119">
    <property type="term" value="P:tRNA pseudouridine synthesis"/>
    <property type="evidence" value="ECO:0007669"/>
    <property type="project" value="UniProtKB-UniRule"/>
</dbReference>
<dbReference type="NCBIfam" id="TIGR00431">
    <property type="entry name" value="TruB"/>
    <property type="match status" value="1"/>
</dbReference>
<evidence type="ECO:0000259" key="6">
    <source>
        <dbReference type="Pfam" id="PF01509"/>
    </source>
</evidence>
<accession>A0A7K3WSB1</accession>
<keyword evidence="3 5" id="KW-0819">tRNA processing</keyword>